<protein>
    <submittedName>
        <fullName evidence="9">Beta-4C adrenergic receptor like protein</fullName>
    </submittedName>
</protein>
<dbReference type="Pfam" id="PF00001">
    <property type="entry name" value="7tm_1"/>
    <property type="match status" value="1"/>
</dbReference>
<keyword evidence="5 7" id="KW-1133">Transmembrane helix</keyword>
<comment type="caution">
    <text evidence="9">The sequence shown here is derived from an EMBL/GenBank/DDBJ whole genome shotgun (WGS) entry which is preliminary data.</text>
</comment>
<dbReference type="GO" id="GO:0004930">
    <property type="term" value="F:G protein-coupled receptor activity"/>
    <property type="evidence" value="ECO:0007669"/>
    <property type="project" value="InterPro"/>
</dbReference>
<accession>A0A8T0DZZ9</accession>
<keyword evidence="4 7" id="KW-0812">Transmembrane</keyword>
<sequence>MDRRLRHADSRLQTSDYSDLIDCFPTSSRHSHSLCDTVNDTNDSFFNESSLPNMPSQDEIDLRKLYRVVVPIMLIVCVLSLVFNLIILLSVRWVRKSLSPTLLLSLSLAVADAYASLVIGVGLVVNSLLPIVYGVDMGPFSNCYVLVLEAFRLGGMVVAVFHLLALAINHYIGILRPLHYAATVTRGTVAWAITCMWIFPVVFFLAYFSLVPEDGFRSPYCSTYDFLLRIPFRLTVSTLFFVPLILMSIMYIHMFITVKRHQLGVLQHQTGRQLHKSVKAVITTLLILGTYVVGWMPAVLFFVLTCLDCPIPVTQIQLWVRVYVAIFINSMIVVKSFLDPIIYVARMPEIKGALGAMYRTRLGAVTDESVNHQIHYKSEMNRLTFVDASRRSKANGCNGGQMMNQA</sequence>
<evidence type="ECO:0000313" key="10">
    <source>
        <dbReference type="Proteomes" id="UP000807504"/>
    </source>
</evidence>
<keyword evidence="6 7" id="KW-0472">Membrane</keyword>
<reference evidence="9" key="2">
    <citation type="submission" date="2020-06" db="EMBL/GenBank/DDBJ databases">
        <authorList>
            <person name="Sheffer M."/>
        </authorList>
    </citation>
    <scope>NUCLEOTIDE SEQUENCE</scope>
</reference>
<comment type="similarity">
    <text evidence="2">Belongs to the G-protein coupled receptor 1 family.</text>
</comment>
<evidence type="ECO:0000256" key="3">
    <source>
        <dbReference type="ARBA" id="ARBA00022475"/>
    </source>
</evidence>
<evidence type="ECO:0000256" key="4">
    <source>
        <dbReference type="ARBA" id="ARBA00022692"/>
    </source>
</evidence>
<feature type="transmembrane region" description="Helical" evidence="7">
    <location>
        <begin position="189"/>
        <end position="210"/>
    </location>
</feature>
<dbReference type="PANTHER" id="PTHR22750">
    <property type="entry name" value="G-PROTEIN COUPLED RECEPTOR"/>
    <property type="match status" value="1"/>
</dbReference>
<dbReference type="GO" id="GO:0005886">
    <property type="term" value="C:plasma membrane"/>
    <property type="evidence" value="ECO:0007669"/>
    <property type="project" value="UniProtKB-SubCell"/>
</dbReference>
<name>A0A8T0DZZ9_ARGBR</name>
<evidence type="ECO:0000256" key="6">
    <source>
        <dbReference type="ARBA" id="ARBA00023136"/>
    </source>
</evidence>
<keyword evidence="9" id="KW-0675">Receptor</keyword>
<feature type="transmembrane region" description="Helical" evidence="7">
    <location>
        <begin position="101"/>
        <end position="124"/>
    </location>
</feature>
<evidence type="ECO:0000313" key="9">
    <source>
        <dbReference type="EMBL" id="KAF8763763.1"/>
    </source>
</evidence>
<comment type="subcellular location">
    <subcellularLocation>
        <location evidence="1">Cell membrane</location>
        <topology evidence="1">Multi-pass membrane protein</topology>
    </subcellularLocation>
</comment>
<evidence type="ECO:0000256" key="7">
    <source>
        <dbReference type="SAM" id="Phobius"/>
    </source>
</evidence>
<dbReference type="CDD" id="cd00637">
    <property type="entry name" value="7tm_classA_rhodopsin-like"/>
    <property type="match status" value="1"/>
</dbReference>
<proteinExistence type="inferred from homology"/>
<dbReference type="AlphaFoldDB" id="A0A8T0DZZ9"/>
<keyword evidence="10" id="KW-1185">Reference proteome</keyword>
<feature type="transmembrane region" description="Helical" evidence="7">
    <location>
        <begin position="277"/>
        <end position="304"/>
    </location>
</feature>
<dbReference type="EMBL" id="JABXBU010002231">
    <property type="protein sequence ID" value="KAF8763763.1"/>
    <property type="molecule type" value="Genomic_DNA"/>
</dbReference>
<dbReference type="InterPro" id="IPR017452">
    <property type="entry name" value="GPCR_Rhodpsn_7TM"/>
</dbReference>
<dbReference type="SUPFAM" id="SSF81321">
    <property type="entry name" value="Family A G protein-coupled receptor-like"/>
    <property type="match status" value="1"/>
</dbReference>
<dbReference type="Proteomes" id="UP000807504">
    <property type="component" value="Unassembled WGS sequence"/>
</dbReference>
<organism evidence="9 10">
    <name type="scientific">Argiope bruennichi</name>
    <name type="common">Wasp spider</name>
    <name type="synonym">Aranea bruennichi</name>
    <dbReference type="NCBI Taxonomy" id="94029"/>
    <lineage>
        <taxon>Eukaryota</taxon>
        <taxon>Metazoa</taxon>
        <taxon>Ecdysozoa</taxon>
        <taxon>Arthropoda</taxon>
        <taxon>Chelicerata</taxon>
        <taxon>Arachnida</taxon>
        <taxon>Araneae</taxon>
        <taxon>Araneomorphae</taxon>
        <taxon>Entelegynae</taxon>
        <taxon>Araneoidea</taxon>
        <taxon>Araneidae</taxon>
        <taxon>Argiope</taxon>
    </lineage>
</organism>
<feature type="transmembrane region" description="Helical" evidence="7">
    <location>
        <begin position="230"/>
        <end position="256"/>
    </location>
</feature>
<evidence type="ECO:0000256" key="2">
    <source>
        <dbReference type="ARBA" id="ARBA00010663"/>
    </source>
</evidence>
<evidence type="ECO:0000259" key="8">
    <source>
        <dbReference type="PROSITE" id="PS50262"/>
    </source>
</evidence>
<evidence type="ECO:0000256" key="1">
    <source>
        <dbReference type="ARBA" id="ARBA00004651"/>
    </source>
</evidence>
<dbReference type="Gene3D" id="1.20.1070.10">
    <property type="entry name" value="Rhodopsin 7-helix transmembrane proteins"/>
    <property type="match status" value="1"/>
</dbReference>
<dbReference type="PROSITE" id="PS50262">
    <property type="entry name" value="G_PROTEIN_RECEP_F1_2"/>
    <property type="match status" value="1"/>
</dbReference>
<dbReference type="InterPro" id="IPR000276">
    <property type="entry name" value="GPCR_Rhodpsn"/>
</dbReference>
<feature type="transmembrane region" description="Helical" evidence="7">
    <location>
        <begin position="68"/>
        <end position="89"/>
    </location>
</feature>
<feature type="domain" description="G-protein coupled receptors family 1 profile" evidence="8">
    <location>
        <begin position="83"/>
        <end position="343"/>
    </location>
</feature>
<gene>
    <name evidence="9" type="ORF">HNY73_021908</name>
</gene>
<evidence type="ECO:0000256" key="5">
    <source>
        <dbReference type="ARBA" id="ARBA00022989"/>
    </source>
</evidence>
<feature type="transmembrane region" description="Helical" evidence="7">
    <location>
        <begin position="316"/>
        <end position="338"/>
    </location>
</feature>
<feature type="transmembrane region" description="Helical" evidence="7">
    <location>
        <begin position="144"/>
        <end position="168"/>
    </location>
</feature>
<dbReference type="PRINTS" id="PR00237">
    <property type="entry name" value="GPCRRHODOPSN"/>
</dbReference>
<reference evidence="9" key="1">
    <citation type="journal article" date="2020" name="bioRxiv">
        <title>Chromosome-level reference genome of the European wasp spider Argiope bruennichi: a resource for studies on range expansion and evolutionary adaptation.</title>
        <authorList>
            <person name="Sheffer M.M."/>
            <person name="Hoppe A."/>
            <person name="Krehenwinkel H."/>
            <person name="Uhl G."/>
            <person name="Kuss A.W."/>
            <person name="Jensen L."/>
            <person name="Jensen C."/>
            <person name="Gillespie R.G."/>
            <person name="Hoff K.J."/>
            <person name="Prost S."/>
        </authorList>
    </citation>
    <scope>NUCLEOTIDE SEQUENCE</scope>
</reference>
<keyword evidence="3" id="KW-1003">Cell membrane</keyword>